<evidence type="ECO:0000256" key="1">
    <source>
        <dbReference type="SAM" id="MobiDB-lite"/>
    </source>
</evidence>
<dbReference type="PROSITE" id="PS50994">
    <property type="entry name" value="INTEGRASE"/>
    <property type="match status" value="1"/>
</dbReference>
<dbReference type="InterPro" id="IPR001584">
    <property type="entry name" value="Integrase_cat-core"/>
</dbReference>
<dbReference type="GO" id="GO:0015074">
    <property type="term" value="P:DNA integration"/>
    <property type="evidence" value="ECO:0007669"/>
    <property type="project" value="InterPro"/>
</dbReference>
<feature type="domain" description="Integrase catalytic" evidence="2">
    <location>
        <begin position="1"/>
        <end position="122"/>
    </location>
</feature>
<keyword evidence="4" id="KW-1185">Reference proteome</keyword>
<feature type="region of interest" description="Disordered" evidence="1">
    <location>
        <begin position="100"/>
        <end position="166"/>
    </location>
</feature>
<dbReference type="RefSeq" id="WP_163195888.1">
    <property type="nucleotide sequence ID" value="NZ_WHZV01000001.1"/>
</dbReference>
<dbReference type="InterPro" id="IPR007889">
    <property type="entry name" value="HTH_Psq"/>
</dbReference>
<dbReference type="InterPro" id="IPR036397">
    <property type="entry name" value="RNaseH_sf"/>
</dbReference>
<reference evidence="3 4" key="1">
    <citation type="submission" date="2019-10" db="EMBL/GenBank/DDBJ databases">
        <title>Bifidobacterium from non-human primates.</title>
        <authorList>
            <person name="Modesto M."/>
        </authorList>
    </citation>
    <scope>NUCLEOTIDE SEQUENCE [LARGE SCALE GENOMIC DNA]</scope>
    <source>
        <strain evidence="3 4">SMA15</strain>
    </source>
</reference>
<evidence type="ECO:0000313" key="3">
    <source>
        <dbReference type="EMBL" id="NEG54189.1"/>
    </source>
</evidence>
<dbReference type="Pfam" id="PF13683">
    <property type="entry name" value="rve_3"/>
    <property type="match status" value="1"/>
</dbReference>
<dbReference type="AlphaFoldDB" id="A0A6L9SQD4"/>
<feature type="region of interest" description="Disordered" evidence="1">
    <location>
        <begin position="235"/>
        <end position="255"/>
    </location>
</feature>
<evidence type="ECO:0000313" key="4">
    <source>
        <dbReference type="Proteomes" id="UP000483293"/>
    </source>
</evidence>
<sequence length="255" mass="28133">MGTIEESFRKACSRYGIPASTLTDNGSVYTTRLRSAEPGGFERTLALMGVRRKNGRPYHPQTQGKIERWHRTLKKWLAAGPLAKDLDELNRQLDGFRREYNEERPHRALGRHTPKEAYEAKGKAGPDPELAAREQARRDEEERRGTGMEASGRPVRRGPGVGRVRPVDVTVPAGLHRTDGRGCVVRARGGGVRRIVVNIGKKNAGRTVELGIDHGVITVVDPVTGEVLAGQVLDPARDYQRRRPSPGVNDAPGQM</sequence>
<proteinExistence type="predicted"/>
<evidence type="ECO:0000259" key="2">
    <source>
        <dbReference type="PROSITE" id="PS50994"/>
    </source>
</evidence>
<dbReference type="Pfam" id="PF05225">
    <property type="entry name" value="HTH_psq"/>
    <property type="match status" value="1"/>
</dbReference>
<dbReference type="PANTHER" id="PTHR35004">
    <property type="entry name" value="TRANSPOSASE RV3428C-RELATED"/>
    <property type="match status" value="1"/>
</dbReference>
<dbReference type="Gene3D" id="3.30.420.10">
    <property type="entry name" value="Ribonuclease H-like superfamily/Ribonuclease H"/>
    <property type="match status" value="1"/>
</dbReference>
<gene>
    <name evidence="3" type="ORF">GFD21_00005</name>
</gene>
<feature type="compositionally biased region" description="Basic and acidic residues" evidence="1">
    <location>
        <begin position="113"/>
        <end position="146"/>
    </location>
</feature>
<accession>A0A6L9SQD4</accession>
<dbReference type="GO" id="GO:0003677">
    <property type="term" value="F:DNA binding"/>
    <property type="evidence" value="ECO:0007669"/>
    <property type="project" value="InterPro"/>
</dbReference>
<name>A0A6L9SQD4_9BIFI</name>
<organism evidence="3 4">
    <name type="scientific">Bifidobacterium platyrrhinorum</name>
    <dbReference type="NCBI Taxonomy" id="2661628"/>
    <lineage>
        <taxon>Bacteria</taxon>
        <taxon>Bacillati</taxon>
        <taxon>Actinomycetota</taxon>
        <taxon>Actinomycetes</taxon>
        <taxon>Bifidobacteriales</taxon>
        <taxon>Bifidobacteriaceae</taxon>
        <taxon>Bifidobacterium</taxon>
    </lineage>
</organism>
<dbReference type="EMBL" id="WHZV01000001">
    <property type="protein sequence ID" value="NEG54189.1"/>
    <property type="molecule type" value="Genomic_DNA"/>
</dbReference>
<comment type="caution">
    <text evidence="3">The sequence shown here is derived from an EMBL/GenBank/DDBJ whole genome shotgun (WGS) entry which is preliminary data.</text>
</comment>
<dbReference type="PANTHER" id="PTHR35004:SF7">
    <property type="entry name" value="INTEGRASE PROTEIN"/>
    <property type="match status" value="1"/>
</dbReference>
<dbReference type="InterPro" id="IPR012337">
    <property type="entry name" value="RNaseH-like_sf"/>
</dbReference>
<dbReference type="Proteomes" id="UP000483293">
    <property type="component" value="Unassembled WGS sequence"/>
</dbReference>
<dbReference type="SUPFAM" id="SSF53098">
    <property type="entry name" value="Ribonuclease H-like"/>
    <property type="match status" value="1"/>
</dbReference>
<protein>
    <submittedName>
        <fullName evidence="3">Transposase</fullName>
    </submittedName>
</protein>